<evidence type="ECO:0000256" key="7">
    <source>
        <dbReference type="ARBA" id="ARBA00022932"/>
    </source>
</evidence>
<evidence type="ECO:0000256" key="2">
    <source>
        <dbReference type="ARBA" id="ARBA00010752"/>
    </source>
</evidence>
<dbReference type="EMBL" id="VSSQ01020092">
    <property type="protein sequence ID" value="MPM64691.1"/>
    <property type="molecule type" value="Genomic_DNA"/>
</dbReference>
<feature type="domain" description="DNA polymerase III beta sliding clamp C-terminal" evidence="10">
    <location>
        <begin position="118"/>
        <end position="242"/>
    </location>
</feature>
<gene>
    <name evidence="11" type="primary">dnaN_44</name>
    <name evidence="11" type="ORF">SDC9_111579</name>
</gene>
<protein>
    <submittedName>
        <fullName evidence="11">Beta sliding clamp</fullName>
    </submittedName>
</protein>
<dbReference type="Pfam" id="PF02767">
    <property type="entry name" value="DNA_pol3_beta_2"/>
    <property type="match status" value="1"/>
</dbReference>
<evidence type="ECO:0000256" key="6">
    <source>
        <dbReference type="ARBA" id="ARBA00022705"/>
    </source>
</evidence>
<feature type="domain" description="DNA polymerase III beta sliding clamp central" evidence="9">
    <location>
        <begin position="3"/>
        <end position="115"/>
    </location>
</feature>
<evidence type="ECO:0000256" key="1">
    <source>
        <dbReference type="ARBA" id="ARBA00004496"/>
    </source>
</evidence>
<dbReference type="Pfam" id="PF02768">
    <property type="entry name" value="DNA_pol3_beta_3"/>
    <property type="match status" value="1"/>
</dbReference>
<dbReference type="InterPro" id="IPR022635">
    <property type="entry name" value="DNA_polIII_beta_C"/>
</dbReference>
<keyword evidence="8" id="KW-0238">DNA-binding</keyword>
<name>A0A645BJG3_9ZZZZ</name>
<dbReference type="GO" id="GO:0008408">
    <property type="term" value="F:3'-5' exonuclease activity"/>
    <property type="evidence" value="ECO:0007669"/>
    <property type="project" value="InterPro"/>
</dbReference>
<dbReference type="SMART" id="SM00480">
    <property type="entry name" value="POL3Bc"/>
    <property type="match status" value="1"/>
</dbReference>
<dbReference type="CDD" id="cd00140">
    <property type="entry name" value="beta_clamp"/>
    <property type="match status" value="1"/>
</dbReference>
<reference evidence="11" key="1">
    <citation type="submission" date="2019-08" db="EMBL/GenBank/DDBJ databases">
        <authorList>
            <person name="Kucharzyk K."/>
            <person name="Murdoch R.W."/>
            <person name="Higgins S."/>
            <person name="Loffler F."/>
        </authorList>
    </citation>
    <scope>NUCLEOTIDE SEQUENCE</scope>
</reference>
<dbReference type="GO" id="GO:0006271">
    <property type="term" value="P:DNA strand elongation involved in DNA replication"/>
    <property type="evidence" value="ECO:0007669"/>
    <property type="project" value="TreeGrafter"/>
</dbReference>
<dbReference type="InterPro" id="IPR046938">
    <property type="entry name" value="DNA_clamp_sf"/>
</dbReference>
<dbReference type="PANTHER" id="PTHR30478">
    <property type="entry name" value="DNA POLYMERASE III SUBUNIT BETA"/>
    <property type="match status" value="1"/>
</dbReference>
<sequence length="246" mass="27544">MTVQSTTLLEGINRTLYATAEEELRPVMNGVFFDIDTENSTMVASDAHKLVCYTRHDIKSDNKSSFILPKKPAAILKNILAKVDEPVNVKFDSKNAYFEFDSFVLVCRLVEGNYPAYKSVIPKNNTNKLLINRQDLLNSTRRVAVCSNQASSQVKLKLTYNQLVISAQDLDFSISANERLVCQYEGDNMEIGFKSTFLIEILSNLPYNEICMELSDPTRAALIVPAGQTDPNEEILALIMPMMVSA</sequence>
<comment type="caution">
    <text evidence="11">The sequence shown here is derived from an EMBL/GenBank/DDBJ whole genome shotgun (WGS) entry which is preliminary data.</text>
</comment>
<dbReference type="Gene3D" id="3.10.150.10">
    <property type="entry name" value="DNA Polymerase III, subunit A, domain 2"/>
    <property type="match status" value="1"/>
</dbReference>
<evidence type="ECO:0000313" key="11">
    <source>
        <dbReference type="EMBL" id="MPM64691.1"/>
    </source>
</evidence>
<keyword evidence="5" id="KW-0548">Nucleotidyltransferase</keyword>
<dbReference type="GO" id="GO:0003677">
    <property type="term" value="F:DNA binding"/>
    <property type="evidence" value="ECO:0007669"/>
    <property type="project" value="UniProtKB-KW"/>
</dbReference>
<dbReference type="AlphaFoldDB" id="A0A645BJG3"/>
<evidence type="ECO:0000256" key="5">
    <source>
        <dbReference type="ARBA" id="ARBA00022695"/>
    </source>
</evidence>
<keyword evidence="6" id="KW-0235">DNA replication</keyword>
<dbReference type="SUPFAM" id="SSF55979">
    <property type="entry name" value="DNA clamp"/>
    <property type="match status" value="2"/>
</dbReference>
<evidence type="ECO:0000256" key="8">
    <source>
        <dbReference type="ARBA" id="ARBA00023125"/>
    </source>
</evidence>
<keyword evidence="4" id="KW-0808">Transferase</keyword>
<dbReference type="GO" id="GO:0009360">
    <property type="term" value="C:DNA polymerase III complex"/>
    <property type="evidence" value="ECO:0007669"/>
    <property type="project" value="InterPro"/>
</dbReference>
<comment type="subcellular location">
    <subcellularLocation>
        <location evidence="1">Cytoplasm</location>
    </subcellularLocation>
</comment>
<dbReference type="InterPro" id="IPR001001">
    <property type="entry name" value="DNA_polIII_beta"/>
</dbReference>
<dbReference type="InterPro" id="IPR022637">
    <property type="entry name" value="DNA_polIII_beta_cen"/>
</dbReference>
<dbReference type="NCBIfam" id="TIGR00663">
    <property type="entry name" value="dnan"/>
    <property type="match status" value="1"/>
</dbReference>
<keyword evidence="7" id="KW-0239">DNA-directed DNA polymerase</keyword>
<evidence type="ECO:0000256" key="4">
    <source>
        <dbReference type="ARBA" id="ARBA00022679"/>
    </source>
</evidence>
<comment type="similarity">
    <text evidence="2">Belongs to the beta sliding clamp family.</text>
</comment>
<evidence type="ECO:0000259" key="10">
    <source>
        <dbReference type="Pfam" id="PF02768"/>
    </source>
</evidence>
<dbReference type="PANTHER" id="PTHR30478:SF0">
    <property type="entry name" value="BETA SLIDING CLAMP"/>
    <property type="match status" value="1"/>
</dbReference>
<proteinExistence type="inferred from homology"/>
<keyword evidence="3" id="KW-0963">Cytoplasm</keyword>
<evidence type="ECO:0000256" key="3">
    <source>
        <dbReference type="ARBA" id="ARBA00022490"/>
    </source>
</evidence>
<accession>A0A645BJG3</accession>
<evidence type="ECO:0000259" key="9">
    <source>
        <dbReference type="Pfam" id="PF02767"/>
    </source>
</evidence>
<dbReference type="GO" id="GO:0003887">
    <property type="term" value="F:DNA-directed DNA polymerase activity"/>
    <property type="evidence" value="ECO:0007669"/>
    <property type="project" value="UniProtKB-KW"/>
</dbReference>
<organism evidence="11">
    <name type="scientific">bioreactor metagenome</name>
    <dbReference type="NCBI Taxonomy" id="1076179"/>
    <lineage>
        <taxon>unclassified sequences</taxon>
        <taxon>metagenomes</taxon>
        <taxon>ecological metagenomes</taxon>
    </lineage>
</organism>
<dbReference type="Gene3D" id="3.70.10.10">
    <property type="match status" value="1"/>
</dbReference>
<dbReference type="GO" id="GO:0005737">
    <property type="term" value="C:cytoplasm"/>
    <property type="evidence" value="ECO:0007669"/>
    <property type="project" value="UniProtKB-SubCell"/>
</dbReference>